<evidence type="ECO:0000256" key="1">
    <source>
        <dbReference type="ARBA" id="ARBA00004651"/>
    </source>
</evidence>
<evidence type="ECO:0000256" key="7">
    <source>
        <dbReference type="SAM" id="Phobius"/>
    </source>
</evidence>
<sequence>MLRRPRRSRNVNGRPESLAKPGSLTKDAPLVRRHRLSTRLWHWSNALVLLVMLMSGLMIFNAHPRLYWGEYGANFDPAWLKISSARIGAREFGYLQIGSWRIETTGVLGLWHDAQGHLQRRAFPYWATLPSRYSLAGARIWHLAFAWLLAGGLTLYLGWSLVNRHLQRDIHMTRREWRPANVWRDIVDHARLRFPAGEASRHYSFLQKLAYAGVLFVALPLMIVTGLAMSPGTDAWAPIITEVFGGRQSARSVHFLCAFALVAFFVVHMVMVLLAGPINEVRAMITGRYRPRPGREDGV</sequence>
<keyword evidence="5 7" id="KW-0472">Membrane</keyword>
<dbReference type="PANTHER" id="PTHR30485:SF1">
    <property type="entry name" value="CYTOCHROME YDHU-RELATED"/>
    <property type="match status" value="1"/>
</dbReference>
<accession>A0A931HG28</accession>
<evidence type="ECO:0000256" key="6">
    <source>
        <dbReference type="SAM" id="MobiDB-lite"/>
    </source>
</evidence>
<dbReference type="Proteomes" id="UP000617634">
    <property type="component" value="Unassembled WGS sequence"/>
</dbReference>
<dbReference type="AlphaFoldDB" id="A0A931HG28"/>
<dbReference type="GO" id="GO:0022904">
    <property type="term" value="P:respiratory electron transport chain"/>
    <property type="evidence" value="ECO:0007669"/>
    <property type="project" value="InterPro"/>
</dbReference>
<evidence type="ECO:0000256" key="2">
    <source>
        <dbReference type="ARBA" id="ARBA00022475"/>
    </source>
</evidence>
<dbReference type="InterPro" id="IPR051542">
    <property type="entry name" value="Hydrogenase_cytochrome"/>
</dbReference>
<dbReference type="GO" id="GO:0009055">
    <property type="term" value="F:electron transfer activity"/>
    <property type="evidence" value="ECO:0007669"/>
    <property type="project" value="InterPro"/>
</dbReference>
<organism evidence="9 10">
    <name type="scientific">Novosphingobium aureum</name>
    <dbReference type="NCBI Taxonomy" id="2792964"/>
    <lineage>
        <taxon>Bacteria</taxon>
        <taxon>Pseudomonadati</taxon>
        <taxon>Pseudomonadota</taxon>
        <taxon>Alphaproteobacteria</taxon>
        <taxon>Sphingomonadales</taxon>
        <taxon>Sphingomonadaceae</taxon>
        <taxon>Novosphingobium</taxon>
    </lineage>
</organism>
<comment type="subcellular location">
    <subcellularLocation>
        <location evidence="1">Cell membrane</location>
        <topology evidence="1">Multi-pass membrane protein</topology>
    </subcellularLocation>
</comment>
<keyword evidence="3 7" id="KW-0812">Transmembrane</keyword>
<protein>
    <submittedName>
        <fullName evidence="9">Cytochrome b/b6 domain-containing protein</fullName>
    </submittedName>
</protein>
<dbReference type="Pfam" id="PF01292">
    <property type="entry name" value="Ni_hydr_CYTB"/>
    <property type="match status" value="1"/>
</dbReference>
<dbReference type="SUPFAM" id="SSF81342">
    <property type="entry name" value="Transmembrane di-heme cytochromes"/>
    <property type="match status" value="1"/>
</dbReference>
<keyword evidence="10" id="KW-1185">Reference proteome</keyword>
<dbReference type="GO" id="GO:0005886">
    <property type="term" value="C:plasma membrane"/>
    <property type="evidence" value="ECO:0007669"/>
    <property type="project" value="UniProtKB-SubCell"/>
</dbReference>
<dbReference type="PANTHER" id="PTHR30485">
    <property type="entry name" value="NI/FE-HYDROGENASE 1 B-TYPE CYTOCHROME SUBUNIT"/>
    <property type="match status" value="1"/>
</dbReference>
<evidence type="ECO:0000313" key="9">
    <source>
        <dbReference type="EMBL" id="MBH0115129.1"/>
    </source>
</evidence>
<dbReference type="EMBL" id="JADZGI010000009">
    <property type="protein sequence ID" value="MBH0115129.1"/>
    <property type="molecule type" value="Genomic_DNA"/>
</dbReference>
<feature type="transmembrane region" description="Helical" evidence="7">
    <location>
        <begin position="253"/>
        <end position="275"/>
    </location>
</feature>
<reference evidence="9" key="1">
    <citation type="submission" date="2020-11" db="EMBL/GenBank/DDBJ databases">
        <title>Novosphingobium aureum sp. nov., a marine bacterium isolated from sediment of a salt flat.</title>
        <authorList>
            <person name="Yoo Y."/>
            <person name="Kim J.-J."/>
        </authorList>
    </citation>
    <scope>NUCLEOTIDE SEQUENCE</scope>
    <source>
        <strain evidence="9">YJ-S2-02</strain>
    </source>
</reference>
<dbReference type="GO" id="GO:0020037">
    <property type="term" value="F:heme binding"/>
    <property type="evidence" value="ECO:0007669"/>
    <property type="project" value="TreeGrafter"/>
</dbReference>
<proteinExistence type="predicted"/>
<feature type="transmembrane region" description="Helical" evidence="7">
    <location>
        <begin position="140"/>
        <end position="162"/>
    </location>
</feature>
<keyword evidence="4 7" id="KW-1133">Transmembrane helix</keyword>
<gene>
    <name evidence="9" type="ORF">I5E68_19485</name>
</gene>
<evidence type="ECO:0000256" key="4">
    <source>
        <dbReference type="ARBA" id="ARBA00022989"/>
    </source>
</evidence>
<name>A0A931HG28_9SPHN</name>
<dbReference type="Gene3D" id="1.20.950.20">
    <property type="entry name" value="Transmembrane di-heme cytochromes, Chain C"/>
    <property type="match status" value="1"/>
</dbReference>
<evidence type="ECO:0000256" key="3">
    <source>
        <dbReference type="ARBA" id="ARBA00022692"/>
    </source>
</evidence>
<comment type="caution">
    <text evidence="9">The sequence shown here is derived from an EMBL/GenBank/DDBJ whole genome shotgun (WGS) entry which is preliminary data.</text>
</comment>
<feature type="domain" description="Cytochrome b561 bacterial/Ni-hydrogenase" evidence="8">
    <location>
        <begin position="33"/>
        <end position="287"/>
    </location>
</feature>
<evidence type="ECO:0000256" key="5">
    <source>
        <dbReference type="ARBA" id="ARBA00023136"/>
    </source>
</evidence>
<feature type="transmembrane region" description="Helical" evidence="7">
    <location>
        <begin position="209"/>
        <end position="229"/>
    </location>
</feature>
<feature type="transmembrane region" description="Helical" evidence="7">
    <location>
        <begin position="40"/>
        <end position="60"/>
    </location>
</feature>
<keyword evidence="2" id="KW-1003">Cell membrane</keyword>
<dbReference type="InterPro" id="IPR011577">
    <property type="entry name" value="Cyt_b561_bac/Ni-Hgenase"/>
</dbReference>
<evidence type="ECO:0000259" key="8">
    <source>
        <dbReference type="Pfam" id="PF01292"/>
    </source>
</evidence>
<dbReference type="InterPro" id="IPR016174">
    <property type="entry name" value="Di-haem_cyt_TM"/>
</dbReference>
<feature type="region of interest" description="Disordered" evidence="6">
    <location>
        <begin position="1"/>
        <end position="24"/>
    </location>
</feature>
<evidence type="ECO:0000313" key="10">
    <source>
        <dbReference type="Proteomes" id="UP000617634"/>
    </source>
</evidence>